<name>A0A9P4GWI6_9PLEO</name>
<dbReference type="EMBL" id="ML978583">
    <property type="protein sequence ID" value="KAF2022506.1"/>
    <property type="molecule type" value="Genomic_DNA"/>
</dbReference>
<proteinExistence type="predicted"/>
<dbReference type="PANTHER" id="PTHR39697:SF1">
    <property type="entry name" value="RICIN B LECTIN DOMAIN-CONTAINING PROTEIN"/>
    <property type="match status" value="1"/>
</dbReference>
<comment type="caution">
    <text evidence="1">The sequence shown here is derived from an EMBL/GenBank/DDBJ whole genome shotgun (WGS) entry which is preliminary data.</text>
</comment>
<protein>
    <submittedName>
        <fullName evidence="1">Uncharacterized protein</fullName>
    </submittedName>
</protein>
<dbReference type="PANTHER" id="PTHR39697">
    <property type="entry name" value="RICIN B LECTIN DOMAIN-CONTAINING PROTEIN-RELATED"/>
    <property type="match status" value="1"/>
</dbReference>
<evidence type="ECO:0000313" key="1">
    <source>
        <dbReference type="EMBL" id="KAF2022506.1"/>
    </source>
</evidence>
<gene>
    <name evidence="1" type="ORF">EK21DRAFT_83210</name>
</gene>
<dbReference type="Proteomes" id="UP000799777">
    <property type="component" value="Unassembled WGS sequence"/>
</dbReference>
<dbReference type="OrthoDB" id="5289641at2759"/>
<accession>A0A9P4GWI6</accession>
<evidence type="ECO:0000313" key="2">
    <source>
        <dbReference type="Proteomes" id="UP000799777"/>
    </source>
</evidence>
<dbReference type="AlphaFoldDB" id="A0A9P4GWI6"/>
<sequence length="178" mass="19501">MVLQEPDQPNATSVSDLDESSIYTPATTAEDATIDVVKDHASPKWVPSHGSTVIICSVSCKNVLTLLDGHVVLAPPGGRGSILWACVETEGWLGFRSCVTNKFLCHGWDARLKCSAEQKDSSRHFTITPVPKGGYIMQMLDWWTLRSIVINAENGLQELGRTGDKLTDGVVWEFLEVT</sequence>
<keyword evidence="2" id="KW-1185">Reference proteome</keyword>
<organism evidence="1 2">
    <name type="scientific">Setomelanomma holmii</name>
    <dbReference type="NCBI Taxonomy" id="210430"/>
    <lineage>
        <taxon>Eukaryota</taxon>
        <taxon>Fungi</taxon>
        <taxon>Dikarya</taxon>
        <taxon>Ascomycota</taxon>
        <taxon>Pezizomycotina</taxon>
        <taxon>Dothideomycetes</taxon>
        <taxon>Pleosporomycetidae</taxon>
        <taxon>Pleosporales</taxon>
        <taxon>Pleosporineae</taxon>
        <taxon>Phaeosphaeriaceae</taxon>
        <taxon>Setomelanomma</taxon>
    </lineage>
</organism>
<reference evidence="1" key="1">
    <citation type="journal article" date="2020" name="Stud. Mycol.">
        <title>101 Dothideomycetes genomes: a test case for predicting lifestyles and emergence of pathogens.</title>
        <authorList>
            <person name="Haridas S."/>
            <person name="Albert R."/>
            <person name="Binder M."/>
            <person name="Bloem J."/>
            <person name="Labutti K."/>
            <person name="Salamov A."/>
            <person name="Andreopoulos B."/>
            <person name="Baker S."/>
            <person name="Barry K."/>
            <person name="Bills G."/>
            <person name="Bluhm B."/>
            <person name="Cannon C."/>
            <person name="Castanera R."/>
            <person name="Culley D."/>
            <person name="Daum C."/>
            <person name="Ezra D."/>
            <person name="Gonzalez J."/>
            <person name="Henrissat B."/>
            <person name="Kuo A."/>
            <person name="Liang C."/>
            <person name="Lipzen A."/>
            <person name="Lutzoni F."/>
            <person name="Magnuson J."/>
            <person name="Mondo S."/>
            <person name="Nolan M."/>
            <person name="Ohm R."/>
            <person name="Pangilinan J."/>
            <person name="Park H.-J."/>
            <person name="Ramirez L."/>
            <person name="Alfaro M."/>
            <person name="Sun H."/>
            <person name="Tritt A."/>
            <person name="Yoshinaga Y."/>
            <person name="Zwiers L.-H."/>
            <person name="Turgeon B."/>
            <person name="Goodwin S."/>
            <person name="Spatafora J."/>
            <person name="Crous P."/>
            <person name="Grigoriev I."/>
        </authorList>
    </citation>
    <scope>NUCLEOTIDE SEQUENCE</scope>
    <source>
        <strain evidence="1">CBS 110217</strain>
    </source>
</reference>